<dbReference type="PANTHER" id="PTHR43540">
    <property type="entry name" value="PEROXYUREIDOACRYLATE/UREIDOACRYLATE AMIDOHYDROLASE-RELATED"/>
    <property type="match status" value="1"/>
</dbReference>
<gene>
    <name evidence="3" type="ORF">SAMN05444159_1951</name>
</gene>
<reference evidence="3 4" key="1">
    <citation type="submission" date="2016-11" db="EMBL/GenBank/DDBJ databases">
        <authorList>
            <person name="Jaros S."/>
            <person name="Januszkiewicz K."/>
            <person name="Wedrychowicz H."/>
        </authorList>
    </citation>
    <scope>NUCLEOTIDE SEQUENCE [LARGE SCALE GENOMIC DNA]</scope>
    <source>
        <strain evidence="3 4">GAS499</strain>
    </source>
</reference>
<dbReference type="Gene3D" id="3.40.50.850">
    <property type="entry name" value="Isochorismatase-like"/>
    <property type="match status" value="1"/>
</dbReference>
<dbReference type="Proteomes" id="UP000189935">
    <property type="component" value="Chromosome I"/>
</dbReference>
<dbReference type="SUPFAM" id="SSF52499">
    <property type="entry name" value="Isochorismatase-like hydrolases"/>
    <property type="match status" value="1"/>
</dbReference>
<keyword evidence="1" id="KW-0378">Hydrolase</keyword>
<organism evidence="3 4">
    <name type="scientific">Bradyrhizobium lablabi</name>
    <dbReference type="NCBI Taxonomy" id="722472"/>
    <lineage>
        <taxon>Bacteria</taxon>
        <taxon>Pseudomonadati</taxon>
        <taxon>Pseudomonadota</taxon>
        <taxon>Alphaproteobacteria</taxon>
        <taxon>Hyphomicrobiales</taxon>
        <taxon>Nitrobacteraceae</taxon>
        <taxon>Bradyrhizobium</taxon>
    </lineage>
</organism>
<dbReference type="PROSITE" id="PS51318">
    <property type="entry name" value="TAT"/>
    <property type="match status" value="1"/>
</dbReference>
<evidence type="ECO:0000259" key="2">
    <source>
        <dbReference type="Pfam" id="PF00857"/>
    </source>
</evidence>
<accession>A0A1M6NCH2</accession>
<dbReference type="InterPro" id="IPR036380">
    <property type="entry name" value="Isochorismatase-like_sf"/>
</dbReference>
<dbReference type="Pfam" id="PF00857">
    <property type="entry name" value="Isochorismatase"/>
    <property type="match status" value="1"/>
</dbReference>
<evidence type="ECO:0000256" key="1">
    <source>
        <dbReference type="ARBA" id="ARBA00022801"/>
    </source>
</evidence>
<dbReference type="AlphaFoldDB" id="A0A1M6NCH2"/>
<sequence>MKTTETIEGIDQDRRGLLGAVTMGIAVAGAASLPSTLAAAADENTVRPSQPTQRETMANVTYNKQVTALLVVDPYNDFISVGGKLWDRIRAVAEANDCVPHMLQVLNAARKAELRIFYALHHRYRPGDYETWKYIAPIQKAGWKGKTFENGTWGGEIRPEFEPKPGEIVATEHWCSSGFANTDLDLQIKNHGIHQLIVIGLIAHTCIEATVRFAAELGYEVTVVKDATADFSDEAMHAALEINMPNYASAIVTTKEVVDAISSL</sequence>
<feature type="domain" description="Isochorismatase-like" evidence="2">
    <location>
        <begin position="67"/>
        <end position="254"/>
    </location>
</feature>
<dbReference type="InterPro" id="IPR000868">
    <property type="entry name" value="Isochorismatase-like_dom"/>
</dbReference>
<name>A0A1M6NCH2_9BRAD</name>
<dbReference type="GO" id="GO:0016787">
    <property type="term" value="F:hydrolase activity"/>
    <property type="evidence" value="ECO:0007669"/>
    <property type="project" value="UniProtKB-KW"/>
</dbReference>
<dbReference type="PANTHER" id="PTHR43540:SF16">
    <property type="entry name" value="ISOCHORISMATASE-LIKE DOMAIN-CONTAINING PROTEIN"/>
    <property type="match status" value="1"/>
</dbReference>
<proteinExistence type="predicted"/>
<dbReference type="InterPro" id="IPR006311">
    <property type="entry name" value="TAT_signal"/>
</dbReference>
<dbReference type="CDD" id="cd00431">
    <property type="entry name" value="cysteine_hydrolases"/>
    <property type="match status" value="1"/>
</dbReference>
<dbReference type="InterPro" id="IPR050272">
    <property type="entry name" value="Isochorismatase-like_hydrls"/>
</dbReference>
<dbReference type="EMBL" id="LT670844">
    <property type="protein sequence ID" value="SHJ93435.1"/>
    <property type="molecule type" value="Genomic_DNA"/>
</dbReference>
<evidence type="ECO:0000313" key="3">
    <source>
        <dbReference type="EMBL" id="SHJ93435.1"/>
    </source>
</evidence>
<evidence type="ECO:0000313" key="4">
    <source>
        <dbReference type="Proteomes" id="UP000189935"/>
    </source>
</evidence>
<protein>
    <submittedName>
        <fullName evidence="3">Nicotinamidase-related amidase</fullName>
    </submittedName>
</protein>